<evidence type="ECO:0000256" key="1">
    <source>
        <dbReference type="ARBA" id="ARBA00006739"/>
    </source>
</evidence>
<keyword evidence="4" id="KW-1133">Transmembrane helix</keyword>
<dbReference type="InterPro" id="IPR001173">
    <property type="entry name" value="Glyco_trans_2-like"/>
</dbReference>
<dbReference type="EMBL" id="CP030759">
    <property type="protein sequence ID" value="AXA34875.1"/>
    <property type="molecule type" value="Genomic_DNA"/>
</dbReference>
<evidence type="ECO:0000313" key="7">
    <source>
        <dbReference type="Proteomes" id="UP000262583"/>
    </source>
</evidence>
<evidence type="ECO:0000259" key="5">
    <source>
        <dbReference type="Pfam" id="PF00535"/>
    </source>
</evidence>
<dbReference type="AlphaFoldDB" id="A0A2Z4Y331"/>
<feature type="transmembrane region" description="Helical" evidence="4">
    <location>
        <begin position="298"/>
        <end position="316"/>
    </location>
</feature>
<evidence type="ECO:0000313" key="6">
    <source>
        <dbReference type="EMBL" id="AXA34875.1"/>
    </source>
</evidence>
<dbReference type="SUPFAM" id="SSF53448">
    <property type="entry name" value="Nucleotide-diphospho-sugar transferases"/>
    <property type="match status" value="1"/>
</dbReference>
<dbReference type="GO" id="GO:0016757">
    <property type="term" value="F:glycosyltransferase activity"/>
    <property type="evidence" value="ECO:0007669"/>
    <property type="project" value="UniProtKB-KW"/>
</dbReference>
<evidence type="ECO:0000256" key="4">
    <source>
        <dbReference type="SAM" id="Phobius"/>
    </source>
</evidence>
<feature type="domain" description="Glycosyltransferase 2-like" evidence="5">
    <location>
        <begin position="28"/>
        <end position="189"/>
    </location>
</feature>
<organism evidence="6 7">
    <name type="scientific">Sumerlaea chitinivorans</name>
    <dbReference type="NCBI Taxonomy" id="2250252"/>
    <lineage>
        <taxon>Bacteria</taxon>
        <taxon>Candidatus Sumerlaeota</taxon>
        <taxon>Candidatus Sumerlaeia</taxon>
        <taxon>Candidatus Sumerlaeales</taxon>
        <taxon>Candidatus Sumerlaeaceae</taxon>
        <taxon>Candidatus Sumerlaea</taxon>
    </lineage>
</organism>
<reference evidence="6 7" key="1">
    <citation type="submission" date="2018-05" db="EMBL/GenBank/DDBJ databases">
        <title>A metagenomic window into the 2 km-deep terrestrial subsurface aquifer revealed taxonomically and functionally diverse microbial community comprising novel uncultured bacterial lineages.</title>
        <authorList>
            <person name="Kadnikov V.V."/>
            <person name="Mardanov A.V."/>
            <person name="Beletsky A.V."/>
            <person name="Banks D."/>
            <person name="Pimenov N.V."/>
            <person name="Frank Y.A."/>
            <person name="Karnachuk O.V."/>
            <person name="Ravin N.V."/>
        </authorList>
    </citation>
    <scope>NUCLEOTIDE SEQUENCE [LARGE SCALE GENOMIC DNA]</scope>
    <source>
        <strain evidence="6">BY</strain>
    </source>
</reference>
<dbReference type="Proteomes" id="UP000262583">
    <property type="component" value="Chromosome"/>
</dbReference>
<accession>A0A2Z4Y331</accession>
<comment type="similarity">
    <text evidence="1">Belongs to the glycosyltransferase 2 family.</text>
</comment>
<sequence length="347" mass="40347">MHDVCCEIAAETSSFDGVHSTDGSPFVSVIIVTYNRCADLEVALESLKEQVGVQLEVVVVDNASTDGTAEFLQRWEGLPLIVYSAPRNLGASVGRNIGIRLSRAPYVAFMDSDARALDPDLIRRLWDALVEDENLAATAPAIYTDFERKEIWVLGGYFGIGGYHDFARSRQEWHDPDYVSTCFSLWRKKALEQVRGFDPAYPYIFEDIELCTRVRDAGWRYRVLPEMAVQHRISQAGRVRPETSFAHYQYTEWVMNRFFVLRLGPWKFLKRTLWWWSREGRRQRHLVYIHYPLTRFQWFYLFVLIPLLSLLAYPRYRIEVTRDYLQLAPIAAGRVTVFGVQTKPRQT</sequence>
<dbReference type="InterPro" id="IPR029044">
    <property type="entry name" value="Nucleotide-diphossugar_trans"/>
</dbReference>
<evidence type="ECO:0000256" key="3">
    <source>
        <dbReference type="ARBA" id="ARBA00022679"/>
    </source>
</evidence>
<dbReference type="PANTHER" id="PTHR43179">
    <property type="entry name" value="RHAMNOSYLTRANSFERASE WBBL"/>
    <property type="match status" value="1"/>
</dbReference>
<evidence type="ECO:0000256" key="2">
    <source>
        <dbReference type="ARBA" id="ARBA00022676"/>
    </source>
</evidence>
<name>A0A2Z4Y331_SUMC1</name>
<dbReference type="KEGG" id="schv:BRCON_0098"/>
<keyword evidence="4" id="KW-0812">Transmembrane</keyword>
<proteinExistence type="inferred from homology"/>
<gene>
    <name evidence="6" type="ORF">BRCON_0098</name>
</gene>
<dbReference type="Pfam" id="PF00535">
    <property type="entry name" value="Glycos_transf_2"/>
    <property type="match status" value="1"/>
</dbReference>
<keyword evidence="2" id="KW-0328">Glycosyltransferase</keyword>
<keyword evidence="4" id="KW-0472">Membrane</keyword>
<dbReference type="PANTHER" id="PTHR43179:SF12">
    <property type="entry name" value="GALACTOFURANOSYLTRANSFERASE GLFT2"/>
    <property type="match status" value="1"/>
</dbReference>
<keyword evidence="3 6" id="KW-0808">Transferase</keyword>
<dbReference type="Gene3D" id="3.90.550.10">
    <property type="entry name" value="Spore Coat Polysaccharide Biosynthesis Protein SpsA, Chain A"/>
    <property type="match status" value="1"/>
</dbReference>
<protein>
    <submittedName>
        <fullName evidence="6">Glycosyl transferase, group 2 family protein</fullName>
    </submittedName>
</protein>